<comment type="similarity">
    <text evidence="1">Belongs to the membrane fusion protein (MFP) (TC 8.A.1) family.</text>
</comment>
<dbReference type="Pfam" id="PF25954">
    <property type="entry name" value="Beta-barrel_RND_2"/>
    <property type="match status" value="1"/>
</dbReference>
<dbReference type="GO" id="GO:1990281">
    <property type="term" value="C:efflux pump complex"/>
    <property type="evidence" value="ECO:0007669"/>
    <property type="project" value="TreeGrafter"/>
</dbReference>
<dbReference type="Gene3D" id="1.10.287.470">
    <property type="entry name" value="Helix hairpin bin"/>
    <property type="match status" value="1"/>
</dbReference>
<sequence>MKLIMMILLGLSTLHAIELELSGAVISNNQKIITSRYMGIVTQMHVSEGDIVKKGQLLYEIDSKEIDSKKEQVNLAISQARLALQMNKNQYSNILLNLGRYKRLFKKGMVSKYELENLELGAKNMDDMVKIASKQVEQAKAMKKEVLNQYNYLKLKAPNAGVIIAKKLSVGEMAIPGMPGVILTDLSKLSIIVSISENDIKFMELGKTVDIEIPSTSFKTTGKIYSIIPSSNPMTRKFKMKIEFDSKNKSIYPGMYAKVQIKG</sequence>
<evidence type="ECO:0000256" key="1">
    <source>
        <dbReference type="ARBA" id="ARBA00009477"/>
    </source>
</evidence>
<dbReference type="InterPro" id="IPR058647">
    <property type="entry name" value="BSH_CzcB-like"/>
</dbReference>
<dbReference type="SUPFAM" id="SSF111369">
    <property type="entry name" value="HlyD-like secretion proteins"/>
    <property type="match status" value="1"/>
</dbReference>
<dbReference type="EMBL" id="CACVAR010000202">
    <property type="protein sequence ID" value="CAA6810736.1"/>
    <property type="molecule type" value="Genomic_DNA"/>
</dbReference>
<feature type="domain" description="CusB-like beta-barrel" evidence="2">
    <location>
        <begin position="192"/>
        <end position="262"/>
    </location>
</feature>
<dbReference type="Gene3D" id="2.40.50.100">
    <property type="match status" value="1"/>
</dbReference>
<proteinExistence type="inferred from homology"/>
<dbReference type="PANTHER" id="PTHR30469:SF15">
    <property type="entry name" value="HLYD FAMILY OF SECRETION PROTEINS"/>
    <property type="match status" value="1"/>
</dbReference>
<accession>A0A6S6T7A4</accession>
<dbReference type="NCBIfam" id="TIGR01730">
    <property type="entry name" value="RND_mfp"/>
    <property type="match status" value="1"/>
</dbReference>
<dbReference type="InterPro" id="IPR058792">
    <property type="entry name" value="Beta-barrel_RND_2"/>
</dbReference>
<protein>
    <submittedName>
        <fullName evidence="4">Probable Co/Zn/Cd efflux system membrane fusion protein</fullName>
    </submittedName>
</protein>
<reference evidence="4" key="1">
    <citation type="submission" date="2020-01" db="EMBL/GenBank/DDBJ databases">
        <authorList>
            <person name="Meier V. D."/>
            <person name="Meier V D."/>
        </authorList>
    </citation>
    <scope>NUCLEOTIDE SEQUENCE</scope>
    <source>
        <strain evidence="4">HLG_WM_MAG_03</strain>
    </source>
</reference>
<organism evidence="4">
    <name type="scientific">uncultured Sulfurovum sp</name>
    <dbReference type="NCBI Taxonomy" id="269237"/>
    <lineage>
        <taxon>Bacteria</taxon>
        <taxon>Pseudomonadati</taxon>
        <taxon>Campylobacterota</taxon>
        <taxon>Epsilonproteobacteria</taxon>
        <taxon>Campylobacterales</taxon>
        <taxon>Sulfurovaceae</taxon>
        <taxon>Sulfurovum</taxon>
        <taxon>environmental samples</taxon>
    </lineage>
</organism>
<feature type="domain" description="CzcB-like barrel-sandwich hybrid" evidence="3">
    <location>
        <begin position="32"/>
        <end position="173"/>
    </location>
</feature>
<evidence type="ECO:0000259" key="2">
    <source>
        <dbReference type="Pfam" id="PF25954"/>
    </source>
</evidence>
<dbReference type="Gene3D" id="2.40.30.170">
    <property type="match status" value="1"/>
</dbReference>
<dbReference type="InterPro" id="IPR006143">
    <property type="entry name" value="RND_pump_MFP"/>
</dbReference>
<dbReference type="Pfam" id="PF25973">
    <property type="entry name" value="BSH_CzcB"/>
    <property type="match status" value="1"/>
</dbReference>
<dbReference type="GO" id="GO:0015562">
    <property type="term" value="F:efflux transmembrane transporter activity"/>
    <property type="evidence" value="ECO:0007669"/>
    <property type="project" value="TreeGrafter"/>
</dbReference>
<dbReference type="AlphaFoldDB" id="A0A6S6T7A4"/>
<evidence type="ECO:0000259" key="3">
    <source>
        <dbReference type="Pfam" id="PF25973"/>
    </source>
</evidence>
<evidence type="ECO:0000313" key="4">
    <source>
        <dbReference type="EMBL" id="CAA6810736.1"/>
    </source>
</evidence>
<name>A0A6S6T7A4_9BACT</name>
<dbReference type="PANTHER" id="PTHR30469">
    <property type="entry name" value="MULTIDRUG RESISTANCE PROTEIN MDTA"/>
    <property type="match status" value="1"/>
</dbReference>
<gene>
    <name evidence="4" type="ORF">HELGO_WM16114</name>
</gene>